<proteinExistence type="predicted"/>
<dbReference type="PROSITE" id="PS50005">
    <property type="entry name" value="TPR"/>
    <property type="match status" value="2"/>
</dbReference>
<evidence type="ECO:0000256" key="2">
    <source>
        <dbReference type="SAM" id="MobiDB-lite"/>
    </source>
</evidence>
<dbReference type="AlphaFoldDB" id="A0A316EAE5"/>
<dbReference type="InterPro" id="IPR011990">
    <property type="entry name" value="TPR-like_helical_dom_sf"/>
</dbReference>
<dbReference type="SMART" id="SM00028">
    <property type="entry name" value="TPR"/>
    <property type="match status" value="4"/>
</dbReference>
<feature type="repeat" description="TPR" evidence="1">
    <location>
        <begin position="54"/>
        <end position="87"/>
    </location>
</feature>
<organism evidence="4 5">
    <name type="scientific">Arcicella aurantiaca</name>
    <dbReference type="NCBI Taxonomy" id="591202"/>
    <lineage>
        <taxon>Bacteria</taxon>
        <taxon>Pseudomonadati</taxon>
        <taxon>Bacteroidota</taxon>
        <taxon>Cytophagia</taxon>
        <taxon>Cytophagales</taxon>
        <taxon>Flectobacillaceae</taxon>
        <taxon>Arcicella</taxon>
    </lineage>
</organism>
<dbReference type="Proteomes" id="UP000245489">
    <property type="component" value="Unassembled WGS sequence"/>
</dbReference>
<dbReference type="PANTHER" id="PTHR12558:SF13">
    <property type="entry name" value="CELL DIVISION CYCLE PROTEIN 27 HOMOLOG"/>
    <property type="match status" value="1"/>
</dbReference>
<keyword evidence="1" id="KW-0802">TPR repeat</keyword>
<gene>
    <name evidence="4" type="ORF">LV89_01738</name>
</gene>
<accession>A0A316EAE5</accession>
<feature type="region of interest" description="Disordered" evidence="2">
    <location>
        <begin position="538"/>
        <end position="561"/>
    </location>
</feature>
<keyword evidence="5" id="KW-1185">Reference proteome</keyword>
<protein>
    <recommendedName>
        <fullName evidence="6">Tetratricopeptide repeat protein</fullName>
    </recommendedName>
</protein>
<evidence type="ECO:0000256" key="3">
    <source>
        <dbReference type="SAM" id="SignalP"/>
    </source>
</evidence>
<dbReference type="EMBL" id="QGGO01000007">
    <property type="protein sequence ID" value="PWK27425.1"/>
    <property type="molecule type" value="Genomic_DNA"/>
</dbReference>
<feature type="chain" id="PRO_5016367436" description="Tetratricopeptide repeat protein" evidence="3">
    <location>
        <begin position="23"/>
        <end position="561"/>
    </location>
</feature>
<comment type="caution">
    <text evidence="4">The sequence shown here is derived from an EMBL/GenBank/DDBJ whole genome shotgun (WGS) entry which is preliminary data.</text>
</comment>
<feature type="compositionally biased region" description="Low complexity" evidence="2">
    <location>
        <begin position="539"/>
        <end position="555"/>
    </location>
</feature>
<reference evidence="4 5" key="1">
    <citation type="submission" date="2018-05" db="EMBL/GenBank/DDBJ databases">
        <title>Genomic Encyclopedia of Archaeal and Bacterial Type Strains, Phase II (KMG-II): from individual species to whole genera.</title>
        <authorList>
            <person name="Goeker M."/>
        </authorList>
    </citation>
    <scope>NUCLEOTIDE SEQUENCE [LARGE SCALE GENOMIC DNA]</scope>
    <source>
        <strain evidence="4 5">DSM 22214</strain>
    </source>
</reference>
<feature type="repeat" description="TPR" evidence="1">
    <location>
        <begin position="195"/>
        <end position="228"/>
    </location>
</feature>
<dbReference type="Gene3D" id="1.25.40.10">
    <property type="entry name" value="Tetratricopeptide repeat domain"/>
    <property type="match status" value="3"/>
</dbReference>
<evidence type="ECO:0000313" key="4">
    <source>
        <dbReference type="EMBL" id="PWK27425.1"/>
    </source>
</evidence>
<name>A0A316EAE5_9BACT</name>
<dbReference type="InterPro" id="IPR019734">
    <property type="entry name" value="TPR_rpt"/>
</dbReference>
<evidence type="ECO:0000313" key="5">
    <source>
        <dbReference type="Proteomes" id="UP000245489"/>
    </source>
</evidence>
<keyword evidence="3" id="KW-0732">Signal</keyword>
<evidence type="ECO:0008006" key="6">
    <source>
        <dbReference type="Google" id="ProtNLM"/>
    </source>
</evidence>
<dbReference type="SUPFAM" id="SSF48452">
    <property type="entry name" value="TPR-like"/>
    <property type="match status" value="3"/>
</dbReference>
<feature type="signal peptide" evidence="3">
    <location>
        <begin position="1"/>
        <end position="22"/>
    </location>
</feature>
<evidence type="ECO:0000256" key="1">
    <source>
        <dbReference type="PROSITE-ProRule" id="PRU00339"/>
    </source>
</evidence>
<sequence>MNVKMKSLLVAAGLLFTTMVNGQTVQQGLAQLDGDQPTKAKATMTAVVTASPTAENMYYLGYAQVRTGDLAGAKATFEKGLAAEPKQPLNSVGLATLMLADKNAQGAKAAFDKILLDTKMKNAEVMFRIAEAYTLYEHTNDPGEAVRLIDLITEKTKKPLTADMNIVKGDAYLLKNDGGPAATAYEQSILVNKTAKAYIRLGVVYLRGKNYQFTVNNYQSAYETDSSFAPYYKRMGEYYIIFNRYKQASALFRKYVDRAEATPPVLLETAKLIFLAKDYESALEFTQKAEAGGATDNDVFRMKGYSNIELGKCQDGIDNLEKMVKAGVKPYFLDNVYFAKGYQCLKQDSLAITYYEKAAPLDTNNNHNATMYNIAYGQKKYAKAVDYATKSMDWKGKKKQALTSTDWYNAAMAQYFVTAYTPREDTLGRYNQGLKADSMYAKAIGINEKFAPFHLYRARTNSYVDYTGTKWLAVPHYEKFLTVVDMAKANKDQLYESYKYLAGYHINVTKDLVKAQEYVDKAVAIKTDDPDGLKVMLNPASATPATPAPAVKTPAPKTPKK</sequence>
<dbReference type="PANTHER" id="PTHR12558">
    <property type="entry name" value="CELL DIVISION CYCLE 16,23,27"/>
    <property type="match status" value="1"/>
</dbReference>
<dbReference type="Pfam" id="PF13432">
    <property type="entry name" value="TPR_16"/>
    <property type="match status" value="1"/>
</dbReference>